<evidence type="ECO:0000256" key="3">
    <source>
        <dbReference type="ARBA" id="ARBA00022737"/>
    </source>
</evidence>
<dbReference type="GO" id="GO:0005859">
    <property type="term" value="C:muscle myosin complex"/>
    <property type="evidence" value="ECO:0007669"/>
    <property type="project" value="TreeGrafter"/>
</dbReference>
<evidence type="ECO:0000313" key="9">
    <source>
        <dbReference type="Proteomes" id="UP001152888"/>
    </source>
</evidence>
<evidence type="ECO:0000256" key="2">
    <source>
        <dbReference type="ARBA" id="ARBA00019148"/>
    </source>
</evidence>
<keyword evidence="5" id="KW-0505">Motor protein</keyword>
<dbReference type="SUPFAM" id="SSF47473">
    <property type="entry name" value="EF-hand"/>
    <property type="match status" value="1"/>
</dbReference>
<gene>
    <name evidence="8" type="ORF">ACAOBT_LOCUS16431</name>
</gene>
<keyword evidence="3" id="KW-0677">Repeat</keyword>
<feature type="domain" description="EF-hand" evidence="7">
    <location>
        <begin position="43"/>
        <end position="96"/>
    </location>
</feature>
<evidence type="ECO:0000256" key="5">
    <source>
        <dbReference type="ARBA" id="ARBA00023175"/>
    </source>
</evidence>
<protein>
    <recommendedName>
        <fullName evidence="2">Myosin light chain alkali</fullName>
    </recommendedName>
</protein>
<dbReference type="EMBL" id="CAKOFQ010006969">
    <property type="protein sequence ID" value="CAH1984976.1"/>
    <property type="molecule type" value="Genomic_DNA"/>
</dbReference>
<keyword evidence="9" id="KW-1185">Reference proteome</keyword>
<comment type="caution">
    <text evidence="8">The sequence shown here is derived from an EMBL/GenBank/DDBJ whole genome shotgun (WGS) entry which is preliminary data.</text>
</comment>
<dbReference type="Proteomes" id="UP001152888">
    <property type="component" value="Unassembled WGS sequence"/>
</dbReference>
<accession>A0A9P0KZJ5</accession>
<evidence type="ECO:0000256" key="4">
    <source>
        <dbReference type="ARBA" id="ARBA00023123"/>
    </source>
</evidence>
<dbReference type="GO" id="GO:0005509">
    <property type="term" value="F:calcium ion binding"/>
    <property type="evidence" value="ECO:0007669"/>
    <property type="project" value="InterPro"/>
</dbReference>
<evidence type="ECO:0000313" key="8">
    <source>
        <dbReference type="EMBL" id="CAH1984976.1"/>
    </source>
</evidence>
<dbReference type="FunFam" id="1.10.238.10:FF:000003">
    <property type="entry name" value="Calmodulin A"/>
    <property type="match status" value="1"/>
</dbReference>
<keyword evidence="4" id="KW-0518">Myosin</keyword>
<dbReference type="Gene3D" id="1.10.238.10">
    <property type="entry name" value="EF-hand"/>
    <property type="match status" value="1"/>
</dbReference>
<organism evidence="8 9">
    <name type="scientific">Acanthoscelides obtectus</name>
    <name type="common">Bean weevil</name>
    <name type="synonym">Bruchus obtectus</name>
    <dbReference type="NCBI Taxonomy" id="200917"/>
    <lineage>
        <taxon>Eukaryota</taxon>
        <taxon>Metazoa</taxon>
        <taxon>Ecdysozoa</taxon>
        <taxon>Arthropoda</taxon>
        <taxon>Hexapoda</taxon>
        <taxon>Insecta</taxon>
        <taxon>Pterygota</taxon>
        <taxon>Neoptera</taxon>
        <taxon>Endopterygota</taxon>
        <taxon>Coleoptera</taxon>
        <taxon>Polyphaga</taxon>
        <taxon>Cucujiformia</taxon>
        <taxon>Chrysomeloidea</taxon>
        <taxon>Chrysomelidae</taxon>
        <taxon>Bruchinae</taxon>
        <taxon>Bruchini</taxon>
        <taxon>Acanthoscelides</taxon>
    </lineage>
</organism>
<dbReference type="InterPro" id="IPR050230">
    <property type="entry name" value="CALM/Myosin/TropC-like"/>
</dbReference>
<dbReference type="OrthoDB" id="26525at2759"/>
<name>A0A9P0KZJ5_ACAOB</name>
<evidence type="ECO:0000259" key="7">
    <source>
        <dbReference type="Pfam" id="PF13499"/>
    </source>
</evidence>
<dbReference type="PANTHER" id="PTHR23048:SF33">
    <property type="entry name" value="MYOSIN LIGHT CHAIN ALKALI"/>
    <property type="match status" value="1"/>
</dbReference>
<evidence type="ECO:0000256" key="6">
    <source>
        <dbReference type="ARBA" id="ARBA00023179"/>
    </source>
</evidence>
<sequence>MAMDLKPAEKDREKKFKLDELYPIVAQLKKEVKDQGCYDDFVECLKLYDKNENGLMLVGELSHSFMTLGEKMTEEQVDELFEDCLDEEDDDGQISYIPFLRRMCSLDPPLKKKK</sequence>
<reference evidence="8" key="1">
    <citation type="submission" date="2022-03" db="EMBL/GenBank/DDBJ databases">
        <authorList>
            <person name="Sayadi A."/>
        </authorList>
    </citation>
    <scope>NUCLEOTIDE SEQUENCE</scope>
</reference>
<dbReference type="PANTHER" id="PTHR23048">
    <property type="entry name" value="MYOSIN LIGHT CHAIN 1, 3"/>
    <property type="match status" value="1"/>
</dbReference>
<keyword evidence="6" id="KW-0514">Muscle protein</keyword>
<dbReference type="InterPro" id="IPR002048">
    <property type="entry name" value="EF_hand_dom"/>
</dbReference>
<comment type="subunit">
    <text evidence="1">Myosin is a hexamer of 2 heavy chains and 4 light chains.</text>
</comment>
<dbReference type="Pfam" id="PF13499">
    <property type="entry name" value="EF-hand_7"/>
    <property type="match status" value="1"/>
</dbReference>
<proteinExistence type="predicted"/>
<dbReference type="AlphaFoldDB" id="A0A9P0KZJ5"/>
<evidence type="ECO:0000256" key="1">
    <source>
        <dbReference type="ARBA" id="ARBA00011445"/>
    </source>
</evidence>
<dbReference type="InterPro" id="IPR011992">
    <property type="entry name" value="EF-hand-dom_pair"/>
</dbReference>